<name>W0DCD0_9AQUI</name>
<dbReference type="STRING" id="75906.THERU_03775"/>
<dbReference type="EMBL" id="CP007028">
    <property type="protein sequence ID" value="AHE95946.1"/>
    <property type="molecule type" value="Genomic_DNA"/>
</dbReference>
<gene>
    <name evidence="1" type="ORF">THERU_03775</name>
</gene>
<dbReference type="KEGG" id="trd:THERU_03775"/>
<protein>
    <submittedName>
        <fullName evidence="1">Uncharacterized protein</fullName>
    </submittedName>
</protein>
<dbReference type="AlphaFoldDB" id="W0DCD0"/>
<proteinExistence type="predicted"/>
<reference evidence="1 2" key="1">
    <citation type="submission" date="2013-12" db="EMBL/GenBank/DDBJ databases">
        <authorList>
            <consortium name="DOE Joint Genome Institute"/>
            <person name="Eisen J."/>
            <person name="Huntemann M."/>
            <person name="Han J."/>
            <person name="Chen A."/>
            <person name="Kyrpides N."/>
            <person name="Mavromatis K."/>
            <person name="Markowitz V."/>
            <person name="Palaniappan K."/>
            <person name="Ivanova N."/>
            <person name="Schaumberg A."/>
            <person name="Pati A."/>
            <person name="Liolios K."/>
            <person name="Nordberg H.P."/>
            <person name="Cantor M.N."/>
            <person name="Hua S.X."/>
            <person name="Woyke T."/>
        </authorList>
    </citation>
    <scope>NUCLEOTIDE SEQUENCE [LARGE SCALE GENOMIC DNA]</scope>
    <source>
        <strain evidence="1 2">DSM 23557</strain>
    </source>
</reference>
<evidence type="ECO:0000313" key="2">
    <source>
        <dbReference type="Proteomes" id="UP000018914"/>
    </source>
</evidence>
<evidence type="ECO:0000313" key="1">
    <source>
        <dbReference type="EMBL" id="AHE95946.1"/>
    </source>
</evidence>
<dbReference type="Proteomes" id="UP000018914">
    <property type="component" value="Chromosome"/>
</dbReference>
<dbReference type="HOGENOM" id="CLU_1694662_0_0_0"/>
<dbReference type="OrthoDB" id="14309at2"/>
<keyword evidence="2" id="KW-1185">Reference proteome</keyword>
<organism evidence="2">
    <name type="scientific">Thermocrinis ruber</name>
    <dbReference type="NCBI Taxonomy" id="75906"/>
    <lineage>
        <taxon>Bacteria</taxon>
        <taxon>Pseudomonadati</taxon>
        <taxon>Aquificota</taxon>
        <taxon>Aquificia</taxon>
        <taxon>Aquificales</taxon>
        <taxon>Aquificaceae</taxon>
        <taxon>Thermocrinis</taxon>
    </lineage>
</organism>
<accession>W0DCD0</accession>
<dbReference type="RefSeq" id="WP_025305932.1">
    <property type="nucleotide sequence ID" value="NZ_CP007028.1"/>
</dbReference>
<sequence length="159" mass="18571">MRGVSLKILSVLLVLFTLAFGQEEDSVLKTPLTKKLDKYNVSIGVVSIEELKERFKRAYDLLVKHHGEPSKYDTHHLAVSLWKEEGGKIIYFSNYKVEAEVRSPLLRSQRKVLTKYPHQQGENYGEWFQMNDRGLYSITIYITEEKGNVKKVQFDYLQQ</sequence>